<keyword evidence="1 9" id="KW-0547">Nucleotide-binding</keyword>
<comment type="subunit">
    <text evidence="9">Interacts with the RNAP. Has a higher affinity for the core RNAP than for the holoenzyme. Its ATPase activity is stimulated by binding to RNAP.</text>
</comment>
<evidence type="ECO:0000259" key="11">
    <source>
        <dbReference type="PROSITE" id="PS51194"/>
    </source>
</evidence>
<reference evidence="12 13" key="1">
    <citation type="submission" date="2019-09" db="EMBL/GenBank/DDBJ databases">
        <title>Ecophysiology of the spiral-shaped methanotroph Methylospira mobilis as revealed by the complete genome sequence.</title>
        <authorList>
            <person name="Oshkin I.Y."/>
            <person name="Dedysh S.N."/>
            <person name="Miroshnikov K."/>
            <person name="Danilova O.V."/>
            <person name="Hakobyan A."/>
            <person name="Liesack W."/>
        </authorList>
    </citation>
    <scope>NUCLEOTIDE SEQUENCE [LARGE SCALE GENOMIC DNA]</scope>
    <source>
        <strain evidence="12 13">Shm1</strain>
    </source>
</reference>
<dbReference type="InterPro" id="IPR023949">
    <property type="entry name" value="Helicase_RapA"/>
</dbReference>
<dbReference type="SUPFAM" id="SSF52540">
    <property type="entry name" value="P-loop containing nucleoside triphosphate hydrolases"/>
    <property type="match status" value="2"/>
</dbReference>
<protein>
    <recommendedName>
        <fullName evidence="9">RNA polymerase-associated protein RapA</fullName>
        <ecNumber evidence="9">3.6.4.-</ecNumber>
    </recommendedName>
    <alternativeName>
        <fullName evidence="9">ATP-dependent helicase HepA</fullName>
    </alternativeName>
</protein>
<evidence type="ECO:0000256" key="3">
    <source>
        <dbReference type="ARBA" id="ARBA00022806"/>
    </source>
</evidence>
<dbReference type="InterPro" id="IPR027417">
    <property type="entry name" value="P-loop_NTPase"/>
</dbReference>
<keyword evidence="7 9" id="KW-0010">Activator</keyword>
<evidence type="ECO:0000256" key="5">
    <source>
        <dbReference type="ARBA" id="ARBA00023015"/>
    </source>
</evidence>
<feature type="domain" description="Helicase ATP-binding" evidence="10">
    <location>
        <begin position="163"/>
        <end position="331"/>
    </location>
</feature>
<keyword evidence="3 9" id="KW-0347">Helicase</keyword>
<evidence type="ECO:0000256" key="2">
    <source>
        <dbReference type="ARBA" id="ARBA00022801"/>
    </source>
</evidence>
<dbReference type="PROSITE" id="PS51192">
    <property type="entry name" value="HELICASE_ATP_BIND_1"/>
    <property type="match status" value="1"/>
</dbReference>
<dbReference type="EC" id="3.6.4.-" evidence="9"/>
<accession>A0A5Q0BFI5</accession>
<dbReference type="Proteomes" id="UP000325755">
    <property type="component" value="Chromosome"/>
</dbReference>
<keyword evidence="2 9" id="KW-0378">Hydrolase</keyword>
<dbReference type="InterPro" id="IPR040765">
    <property type="entry name" value="Tudor_1_RapA"/>
</dbReference>
<dbReference type="SMART" id="SM00487">
    <property type="entry name" value="DEXDc"/>
    <property type="match status" value="1"/>
</dbReference>
<dbReference type="InterPro" id="IPR022737">
    <property type="entry name" value="RapA_C"/>
</dbReference>
<evidence type="ECO:0000256" key="6">
    <source>
        <dbReference type="ARBA" id="ARBA00023125"/>
    </source>
</evidence>
<dbReference type="Pfam" id="PF00176">
    <property type="entry name" value="SNF2-rel_dom"/>
    <property type="match status" value="1"/>
</dbReference>
<dbReference type="NCBIfam" id="NF003426">
    <property type="entry name" value="PRK04914.1"/>
    <property type="match status" value="1"/>
</dbReference>
<dbReference type="InterPro" id="IPR014001">
    <property type="entry name" value="Helicase_ATP-bd"/>
</dbReference>
<name>A0A5Q0BFI5_9GAMM</name>
<dbReference type="Gene3D" id="6.10.140.2230">
    <property type="match status" value="1"/>
</dbReference>
<dbReference type="InParanoid" id="A0A5Q0BFI5"/>
<proteinExistence type="inferred from homology"/>
<keyword evidence="13" id="KW-1185">Reference proteome</keyword>
<dbReference type="InterPro" id="IPR057342">
    <property type="entry name" value="DEXDc_RapA"/>
</dbReference>
<dbReference type="PROSITE" id="PS51194">
    <property type="entry name" value="HELICASE_CTER"/>
    <property type="match status" value="1"/>
</dbReference>
<dbReference type="Gene3D" id="3.30.360.80">
    <property type="match status" value="1"/>
</dbReference>
<evidence type="ECO:0000313" key="12">
    <source>
        <dbReference type="EMBL" id="QFY41892.1"/>
    </source>
</evidence>
<dbReference type="GO" id="GO:0016817">
    <property type="term" value="F:hydrolase activity, acting on acid anhydrides"/>
    <property type="evidence" value="ECO:0007669"/>
    <property type="project" value="InterPro"/>
</dbReference>
<dbReference type="InterPro" id="IPR040766">
    <property type="entry name" value="Tudor_2_RapA"/>
</dbReference>
<feature type="binding site" evidence="9">
    <location>
        <begin position="176"/>
        <end position="183"/>
    </location>
    <ligand>
        <name>ATP</name>
        <dbReference type="ChEBI" id="CHEBI:30616"/>
    </ligand>
</feature>
<evidence type="ECO:0000313" key="13">
    <source>
        <dbReference type="Proteomes" id="UP000325755"/>
    </source>
</evidence>
<dbReference type="Gene3D" id="3.40.50.300">
    <property type="entry name" value="P-loop containing nucleotide triphosphate hydrolases"/>
    <property type="match status" value="1"/>
</dbReference>
<evidence type="ECO:0000259" key="10">
    <source>
        <dbReference type="PROSITE" id="PS51192"/>
    </source>
</evidence>
<dbReference type="OrthoDB" id="9814088at2"/>
<dbReference type="SMART" id="SM00490">
    <property type="entry name" value="HELICc"/>
    <property type="match status" value="1"/>
</dbReference>
<dbReference type="InterPro" id="IPR001650">
    <property type="entry name" value="Helicase_C-like"/>
</dbReference>
<dbReference type="FunCoup" id="A0A5Q0BFI5">
    <property type="interactions" value="131"/>
</dbReference>
<dbReference type="InterPro" id="IPR038718">
    <property type="entry name" value="SNF2-like_sf"/>
</dbReference>
<dbReference type="InterPro" id="IPR049730">
    <property type="entry name" value="SNF2/RAD54-like_C"/>
</dbReference>
<dbReference type="EMBL" id="CP044205">
    <property type="protein sequence ID" value="QFY41892.1"/>
    <property type="molecule type" value="Genomic_DNA"/>
</dbReference>
<dbReference type="AlphaFoldDB" id="A0A5Q0BFI5"/>
<dbReference type="Pfam" id="PF18337">
    <property type="entry name" value="Tudor_RapA"/>
    <property type="match status" value="1"/>
</dbReference>
<feature type="domain" description="Helicase C-terminal" evidence="11">
    <location>
        <begin position="477"/>
        <end position="630"/>
    </location>
</feature>
<dbReference type="PANTHER" id="PTHR45766">
    <property type="entry name" value="DNA ANNEALING HELICASE AND ENDONUCLEASE ZRANB3 FAMILY MEMBER"/>
    <property type="match status" value="1"/>
</dbReference>
<feature type="short sequence motif" description="DEAH box" evidence="9">
    <location>
        <begin position="277"/>
        <end position="280"/>
    </location>
</feature>
<dbReference type="HAMAP" id="MF_01821">
    <property type="entry name" value="Helicase_RapA"/>
    <property type="match status" value="1"/>
</dbReference>
<keyword evidence="5 9" id="KW-0805">Transcription regulation</keyword>
<dbReference type="GO" id="GO:0003677">
    <property type="term" value="F:DNA binding"/>
    <property type="evidence" value="ECO:0007669"/>
    <property type="project" value="UniProtKB-KW"/>
</dbReference>
<comment type="function">
    <text evidence="9">Transcription regulator that activates transcription by stimulating RNA polymerase (RNAP) recycling in case of stress conditions such as supercoiled DNA or high salt concentrations. Probably acts by releasing the RNAP, when it is trapped or immobilized on tightly supercoiled DNA. Does not activate transcription on linear DNA. Probably not involved in DNA repair.</text>
</comment>
<dbReference type="KEGG" id="mmob:F6R98_03965"/>
<organism evidence="12 13">
    <name type="scientific">Candidatus Methylospira mobilis</name>
    <dbReference type="NCBI Taxonomy" id="1808979"/>
    <lineage>
        <taxon>Bacteria</taxon>
        <taxon>Pseudomonadati</taxon>
        <taxon>Pseudomonadota</taxon>
        <taxon>Gammaproteobacteria</taxon>
        <taxon>Methylococcales</taxon>
        <taxon>Methylococcaceae</taxon>
        <taxon>Candidatus Methylospira</taxon>
    </lineage>
</organism>
<dbReference type="Gene3D" id="3.40.50.10810">
    <property type="entry name" value="Tandem AAA-ATPase domain"/>
    <property type="match status" value="1"/>
</dbReference>
<keyword evidence="6 9" id="KW-0238">DNA-binding</keyword>
<dbReference type="Pfam" id="PF00271">
    <property type="entry name" value="Helicase_C"/>
    <property type="match status" value="1"/>
</dbReference>
<evidence type="ECO:0000256" key="7">
    <source>
        <dbReference type="ARBA" id="ARBA00023159"/>
    </source>
</evidence>
<dbReference type="GO" id="GO:0006355">
    <property type="term" value="P:regulation of DNA-templated transcription"/>
    <property type="evidence" value="ECO:0007669"/>
    <property type="project" value="UniProtKB-UniRule"/>
</dbReference>
<dbReference type="Gene3D" id="2.30.30.930">
    <property type="match status" value="1"/>
</dbReference>
<dbReference type="Pfam" id="PF18339">
    <property type="entry name" value="Tudor_1_RapA"/>
    <property type="match status" value="1"/>
</dbReference>
<dbReference type="Pfam" id="PF12137">
    <property type="entry name" value="RapA_C"/>
    <property type="match status" value="1"/>
</dbReference>
<dbReference type="GO" id="GO:0005524">
    <property type="term" value="F:ATP binding"/>
    <property type="evidence" value="ECO:0007669"/>
    <property type="project" value="UniProtKB-UniRule"/>
</dbReference>
<evidence type="ECO:0000256" key="4">
    <source>
        <dbReference type="ARBA" id="ARBA00022840"/>
    </source>
</evidence>
<gene>
    <name evidence="9 12" type="primary">rapA</name>
    <name evidence="12" type="ORF">F6R98_03965</name>
</gene>
<evidence type="ECO:0000256" key="9">
    <source>
        <dbReference type="HAMAP-Rule" id="MF_01821"/>
    </source>
</evidence>
<keyword evidence="8 9" id="KW-0804">Transcription</keyword>
<dbReference type="CDD" id="cd18793">
    <property type="entry name" value="SF2_C_SNF"/>
    <property type="match status" value="1"/>
</dbReference>
<dbReference type="Gene3D" id="6.10.140.1500">
    <property type="match status" value="1"/>
</dbReference>
<keyword evidence="4 9" id="KW-0067">ATP-binding</keyword>
<comment type="similarity">
    <text evidence="9">Belongs to the SNF2/RAD54 helicase family. RapA subfamily.</text>
</comment>
<dbReference type="GO" id="GO:0004386">
    <property type="term" value="F:helicase activity"/>
    <property type="evidence" value="ECO:0007669"/>
    <property type="project" value="UniProtKB-UniRule"/>
</dbReference>
<dbReference type="RefSeq" id="WP_153247876.1">
    <property type="nucleotide sequence ID" value="NZ_CP044205.1"/>
</dbReference>
<dbReference type="InterPro" id="IPR000330">
    <property type="entry name" value="SNF2_N"/>
</dbReference>
<dbReference type="PANTHER" id="PTHR45766:SF6">
    <property type="entry name" value="SWI_SNF-RELATED MATRIX-ASSOCIATED ACTIN-DEPENDENT REGULATOR OF CHROMATIN SUBFAMILY A-LIKE PROTEIN 1"/>
    <property type="match status" value="1"/>
</dbReference>
<evidence type="ECO:0000256" key="1">
    <source>
        <dbReference type="ARBA" id="ARBA00022741"/>
    </source>
</evidence>
<dbReference type="CDD" id="cd18011">
    <property type="entry name" value="DEXDc_RapA"/>
    <property type="match status" value="1"/>
</dbReference>
<dbReference type="Gene3D" id="2.30.30.140">
    <property type="match status" value="1"/>
</dbReference>
<sequence length="949" mass="107711">MPTFIPGQRWISETEPELGLGMVLEATRARVTVLFIASNERRTYAADNAPLNRVRFVVGDTIESADGWQICVSRIQEQAGLITYIGADLKNKPRELEETELSHNIQFNRPQDRLFSGQIDTSEQFKLRCRTRDALIALEQSPIRGLAGARAGLIPHQLYIAHEVAGRHAPRVLLADEVGLGKTIEACLIAHHQILSGRAERVLILVPEPLLHQWLVELRRRFNLNFSLYDEERYWQTPEGNPFLSEQWILTSLTLFSAEPERKAMLLGAGWDLCIVDEAHHLDWSPETPGEDYLLVEQLARKTPGLLLLTATPEQFGKENHFARMKLLDPDRFSSYEAFIAEEANYIPLARLIERLTATTAPDEKTREQLRGTLCHDRAEQLIAGLDDPETNEQSRDELVRLLLDRHGTGRILFRNTRATVKGFPARQPKPYPLTLPDAYKTDTDTTLAALLHPETSYRTLQDSDTPWWKVDPRVNWLCKLLSELRPAKILVICATQATAMELDAAINRLTTVGSTIFHEGMSIMERDRAAAWFADEEDGAQVLVCSEIGSEGRNFQFAHHLVLFDLPLNPELLEQRIGRLDRIGQTSAIQLHIPYLRQSAQETLFRWYHEGLDAFTHHGQASMEVYDRLSAELHQTLLAPVRQEKLEALLARTRKLRDEVLTRLHDGRDRLLEFNSCRSHAAETLADAIRAQDEDNNLWPWLESVFEVYGVNVEEHSEHCHILLPGDHMPISRFPELPEEGVTATRNRETALAREDMIFLTWEHPMVRGAIDLILGSEQGNAAFALVQHEDLEPGQLLLDAVYLLECAAPKRLQAYRHMPQTLVRVLVDSEAGVINDLPPEDLIEIPRRPDREALGQMFQAQRKAIETMIRLSEKTAKNAMPSMVAIALKTMLDEATAELQRLAALKKVNPSVRQDELDKLKADTLETHGHIQATRLRLDALRILLAV</sequence>
<evidence type="ECO:0000256" key="8">
    <source>
        <dbReference type="ARBA" id="ARBA00023163"/>
    </source>
</evidence>